<reference evidence="4" key="1">
    <citation type="submission" date="2018-06" db="EMBL/GenBank/DDBJ databases">
        <authorList>
            <person name="Zhirakovskaya E."/>
        </authorList>
    </citation>
    <scope>NUCLEOTIDE SEQUENCE</scope>
</reference>
<dbReference type="SUPFAM" id="SSF50129">
    <property type="entry name" value="GroES-like"/>
    <property type="match status" value="1"/>
</dbReference>
<organism evidence="4">
    <name type="scientific">hydrothermal vent metagenome</name>
    <dbReference type="NCBI Taxonomy" id="652676"/>
    <lineage>
        <taxon>unclassified sequences</taxon>
        <taxon>metagenomes</taxon>
        <taxon>ecological metagenomes</taxon>
    </lineage>
</organism>
<dbReference type="Gene3D" id="3.90.180.10">
    <property type="entry name" value="Medium-chain alcohol dehydrogenases, catalytic domain"/>
    <property type="match status" value="1"/>
</dbReference>
<gene>
    <name evidence="4" type="ORF">MNBD_GAMMA10-2137</name>
</gene>
<protein>
    <submittedName>
        <fullName evidence="4">Oxidoreductase</fullName>
    </submittedName>
</protein>
<dbReference type="EMBL" id="UOFJ01000028">
    <property type="protein sequence ID" value="VAW61187.1"/>
    <property type="molecule type" value="Genomic_DNA"/>
</dbReference>
<proteinExistence type="predicted"/>
<evidence type="ECO:0000313" key="4">
    <source>
        <dbReference type="EMBL" id="VAW61187.1"/>
    </source>
</evidence>
<sequence>MKAIVINQYGSADQLVIKDIPIPVPQQDEVLIKIKAFGINRAELYMRQGLWGDVAKVSGIECVGLIESSPSGEFTKGQKVAAIMGGMGRTRNGSYAEYSCLSTQNVFPVETKLDWVDFAAIPESYATAWSCLYENMHININETIFIRGGTSALGQAAINIAANIKGVTVISSTRSIDRIDELKASGCSEVFIENGLLSEKIRGKYPTGIDAVMDIVGNTTLMDSLKMVKKNGVVCNAGFLGGSDPILFNPLVDMPSSVNLNFFASFMYGTDDFPISNIPMQKIVEYAEQGKYKTKPSKVFAFNEVAKAHRLMESNDACGKIVIETDI</sequence>
<accession>A0A3B0XDM5</accession>
<keyword evidence="1" id="KW-0521">NADP</keyword>
<dbReference type="InterPro" id="IPR036291">
    <property type="entry name" value="NAD(P)-bd_dom_sf"/>
</dbReference>
<dbReference type="PANTHER" id="PTHR48106">
    <property type="entry name" value="QUINONE OXIDOREDUCTASE PIG3-RELATED"/>
    <property type="match status" value="1"/>
</dbReference>
<dbReference type="GO" id="GO:0016651">
    <property type="term" value="F:oxidoreductase activity, acting on NAD(P)H"/>
    <property type="evidence" value="ECO:0007669"/>
    <property type="project" value="TreeGrafter"/>
</dbReference>
<dbReference type="SMART" id="SM00829">
    <property type="entry name" value="PKS_ER"/>
    <property type="match status" value="1"/>
</dbReference>
<name>A0A3B0XDM5_9ZZZZ</name>
<dbReference type="GO" id="GO:0070402">
    <property type="term" value="F:NADPH binding"/>
    <property type="evidence" value="ECO:0007669"/>
    <property type="project" value="TreeGrafter"/>
</dbReference>
<dbReference type="Pfam" id="PF08240">
    <property type="entry name" value="ADH_N"/>
    <property type="match status" value="1"/>
</dbReference>
<dbReference type="Pfam" id="PF13602">
    <property type="entry name" value="ADH_zinc_N_2"/>
    <property type="match status" value="1"/>
</dbReference>
<evidence type="ECO:0000259" key="3">
    <source>
        <dbReference type="SMART" id="SM00829"/>
    </source>
</evidence>
<dbReference type="InterPro" id="IPR011032">
    <property type="entry name" value="GroES-like_sf"/>
</dbReference>
<dbReference type="PANTHER" id="PTHR48106:SF18">
    <property type="entry name" value="QUINONE OXIDOREDUCTASE PIG3"/>
    <property type="match status" value="1"/>
</dbReference>
<keyword evidence="2" id="KW-0560">Oxidoreductase</keyword>
<feature type="domain" description="Enoyl reductase (ER)" evidence="3">
    <location>
        <begin position="10"/>
        <end position="323"/>
    </location>
</feature>
<dbReference type="InterPro" id="IPR013154">
    <property type="entry name" value="ADH-like_N"/>
</dbReference>
<dbReference type="Gene3D" id="3.40.50.720">
    <property type="entry name" value="NAD(P)-binding Rossmann-like Domain"/>
    <property type="match status" value="1"/>
</dbReference>
<dbReference type="InterPro" id="IPR020843">
    <property type="entry name" value="ER"/>
</dbReference>
<dbReference type="SUPFAM" id="SSF51735">
    <property type="entry name" value="NAD(P)-binding Rossmann-fold domains"/>
    <property type="match status" value="1"/>
</dbReference>
<evidence type="ECO:0000256" key="1">
    <source>
        <dbReference type="ARBA" id="ARBA00022857"/>
    </source>
</evidence>
<dbReference type="AlphaFoldDB" id="A0A3B0XDM5"/>
<evidence type="ECO:0000256" key="2">
    <source>
        <dbReference type="ARBA" id="ARBA00023002"/>
    </source>
</evidence>